<accession>A0ABP7QEK1</accession>
<sequence length="280" mass="31890">MKKKVKYLIIIVGCILLGILADRNKEYLINAQFIRTYLHFRKEIPNQQKIIKSDKVMIFLAFGQSNAGNYGSGSYVSKNEVYNYYKGKLYHAKEPLLGPDGGGSSVWTRVGDMLIDSGLYKKVIIVPCAIGGTSVKCWSEGECKEKLLSTLEYLQKDNIKLTHIFWDQGETDNVDNTTTAEYKMRLKSVIKTIRDRKFNAPFFISISSYFPYNNNNLHGIDKDITNAQNELIAEGPDIKRGPNTDSLNLAYYRADAVHFTEKGLDQLALKWFESIKKNQN</sequence>
<evidence type="ECO:0000313" key="3">
    <source>
        <dbReference type="EMBL" id="GAA3980651.1"/>
    </source>
</evidence>
<dbReference type="EMBL" id="BAABAK010000019">
    <property type="protein sequence ID" value="GAA3980651.1"/>
    <property type="molecule type" value="Genomic_DNA"/>
</dbReference>
<feature type="domain" description="Sialate O-acetylesterase" evidence="2">
    <location>
        <begin position="57"/>
        <end position="272"/>
    </location>
</feature>
<dbReference type="Pfam" id="PF03629">
    <property type="entry name" value="SASA"/>
    <property type="match status" value="1"/>
</dbReference>
<dbReference type="InterPro" id="IPR005181">
    <property type="entry name" value="SASA"/>
</dbReference>
<dbReference type="PANTHER" id="PTHR31988:SF19">
    <property type="entry name" value="9-O-ACETYL-N-ACETYLNEURAMINIC ACID DEACETYLASE-RELATED"/>
    <property type="match status" value="1"/>
</dbReference>
<evidence type="ECO:0000259" key="2">
    <source>
        <dbReference type="Pfam" id="PF03629"/>
    </source>
</evidence>
<dbReference type="RefSeq" id="WP_344769271.1">
    <property type="nucleotide sequence ID" value="NZ_BAABAK010000019.1"/>
</dbReference>
<dbReference type="SUPFAM" id="SSF52266">
    <property type="entry name" value="SGNH hydrolase"/>
    <property type="match status" value="1"/>
</dbReference>
<dbReference type="Gene3D" id="3.40.50.1110">
    <property type="entry name" value="SGNH hydrolase"/>
    <property type="match status" value="1"/>
</dbReference>
<protein>
    <recommendedName>
        <fullName evidence="2">Sialate O-acetylesterase domain-containing protein</fullName>
    </recommendedName>
</protein>
<proteinExistence type="predicted"/>
<dbReference type="PANTHER" id="PTHR31988">
    <property type="entry name" value="ESTERASE, PUTATIVE (DUF303)-RELATED"/>
    <property type="match status" value="1"/>
</dbReference>
<keyword evidence="4" id="KW-1185">Reference proteome</keyword>
<gene>
    <name evidence="3" type="ORF">GCM10022246_35970</name>
</gene>
<reference evidence="4" key="1">
    <citation type="journal article" date="2019" name="Int. J. Syst. Evol. Microbiol.">
        <title>The Global Catalogue of Microorganisms (GCM) 10K type strain sequencing project: providing services to taxonomists for standard genome sequencing and annotation.</title>
        <authorList>
            <consortium name="The Broad Institute Genomics Platform"/>
            <consortium name="The Broad Institute Genome Sequencing Center for Infectious Disease"/>
            <person name="Wu L."/>
            <person name="Ma J."/>
        </authorList>
    </citation>
    <scope>NUCLEOTIDE SEQUENCE [LARGE SCALE GENOMIC DNA]</scope>
    <source>
        <strain evidence="4">JCM 17338</strain>
    </source>
</reference>
<dbReference type="InterPro" id="IPR036514">
    <property type="entry name" value="SGNH_hydro_sf"/>
</dbReference>
<keyword evidence="1" id="KW-0378">Hydrolase</keyword>
<comment type="caution">
    <text evidence="3">The sequence shown here is derived from an EMBL/GenBank/DDBJ whole genome shotgun (WGS) entry which is preliminary data.</text>
</comment>
<organism evidence="3 4">
    <name type="scientific">Pedobacter ginsengiterrae</name>
    <dbReference type="NCBI Taxonomy" id="871696"/>
    <lineage>
        <taxon>Bacteria</taxon>
        <taxon>Pseudomonadati</taxon>
        <taxon>Bacteroidota</taxon>
        <taxon>Sphingobacteriia</taxon>
        <taxon>Sphingobacteriales</taxon>
        <taxon>Sphingobacteriaceae</taxon>
        <taxon>Pedobacter</taxon>
    </lineage>
</organism>
<dbReference type="Proteomes" id="UP001501081">
    <property type="component" value="Unassembled WGS sequence"/>
</dbReference>
<dbReference type="InterPro" id="IPR052940">
    <property type="entry name" value="Carb_Esterase_6"/>
</dbReference>
<evidence type="ECO:0000313" key="4">
    <source>
        <dbReference type="Proteomes" id="UP001501081"/>
    </source>
</evidence>
<name>A0ABP7QEK1_9SPHI</name>
<evidence type="ECO:0000256" key="1">
    <source>
        <dbReference type="ARBA" id="ARBA00022801"/>
    </source>
</evidence>